<accession>A0A6A6NR98</accession>
<evidence type="ECO:0000259" key="4">
    <source>
        <dbReference type="Pfam" id="PF08450"/>
    </source>
</evidence>
<proteinExistence type="inferred from homology"/>
<dbReference type="InterPro" id="IPR011042">
    <property type="entry name" value="6-blade_b-propeller_TolB-like"/>
</dbReference>
<dbReference type="GO" id="GO:0004341">
    <property type="term" value="F:gluconolactonase activity"/>
    <property type="evidence" value="ECO:0007669"/>
    <property type="project" value="TreeGrafter"/>
</dbReference>
<comment type="similarity">
    <text evidence="1">Belongs to the SMP-30/CGR1 family.</text>
</comment>
<evidence type="ECO:0000313" key="5">
    <source>
        <dbReference type="EMBL" id="KAF2454295.1"/>
    </source>
</evidence>
<keyword evidence="3" id="KW-0479">Metal-binding</keyword>
<sequence>MAIKKYTVTEPYLETKCGLGEGPFWEESTNTLRFVDIVKQQIHVVDLTAGPTSHKVLAKLDISIGVTADIEGNGNGDFVFAGKHGFGIFRRAEGSYEYIKRVWTVEEVKDGREHRMRFNDGAVDTEGRFWAGAMNDPLVHEITNEGVLFRLDPDLSLHRVITSDVAIPNGGVWTADNSTFYLTESQVSSIFAYNFDAATGTISNRRVFYKPAEGSPDGHVLDEENHMWTAIYGGSKVLRISPAGEVVAEIELPTRCPTCPAFAGTELFVTSAAENEPEKYPGSAKYAGNVFKCDVGVRGLRPNKFRFAK</sequence>
<feature type="active site" description="Proton donor/acceptor" evidence="2">
    <location>
        <position position="217"/>
    </location>
</feature>
<feature type="binding site" evidence="3">
    <location>
        <position position="169"/>
    </location>
    <ligand>
        <name>a divalent metal cation</name>
        <dbReference type="ChEBI" id="CHEBI:60240"/>
    </ligand>
</feature>
<evidence type="ECO:0000256" key="1">
    <source>
        <dbReference type="ARBA" id="ARBA00008853"/>
    </source>
</evidence>
<dbReference type="Gene3D" id="2.120.10.30">
    <property type="entry name" value="TolB, C-terminal domain"/>
    <property type="match status" value="1"/>
</dbReference>
<evidence type="ECO:0000256" key="2">
    <source>
        <dbReference type="PIRSR" id="PIRSR605511-1"/>
    </source>
</evidence>
<dbReference type="PRINTS" id="PR01790">
    <property type="entry name" value="SMP30FAMILY"/>
</dbReference>
<feature type="binding site" evidence="3">
    <location>
        <position position="117"/>
    </location>
    <ligand>
        <name>substrate</name>
    </ligand>
</feature>
<dbReference type="InterPro" id="IPR013658">
    <property type="entry name" value="SGL"/>
</dbReference>
<dbReference type="GO" id="GO:0005509">
    <property type="term" value="F:calcium ion binding"/>
    <property type="evidence" value="ECO:0007669"/>
    <property type="project" value="TreeGrafter"/>
</dbReference>
<comment type="cofactor">
    <cofactor evidence="3">
        <name>Zn(2+)</name>
        <dbReference type="ChEBI" id="CHEBI:29105"/>
    </cofactor>
    <text evidence="3">Binds 1 divalent metal cation per subunit.</text>
</comment>
<keyword evidence="3" id="KW-0862">Zinc</keyword>
<evidence type="ECO:0000313" key="6">
    <source>
        <dbReference type="Proteomes" id="UP000799766"/>
    </source>
</evidence>
<dbReference type="PANTHER" id="PTHR10907:SF47">
    <property type="entry name" value="REGUCALCIN"/>
    <property type="match status" value="1"/>
</dbReference>
<evidence type="ECO:0000256" key="3">
    <source>
        <dbReference type="PIRSR" id="PIRSR605511-2"/>
    </source>
</evidence>
<organism evidence="5 6">
    <name type="scientific">Lineolata rhizophorae</name>
    <dbReference type="NCBI Taxonomy" id="578093"/>
    <lineage>
        <taxon>Eukaryota</taxon>
        <taxon>Fungi</taxon>
        <taxon>Dikarya</taxon>
        <taxon>Ascomycota</taxon>
        <taxon>Pezizomycotina</taxon>
        <taxon>Dothideomycetes</taxon>
        <taxon>Dothideomycetes incertae sedis</taxon>
        <taxon>Lineolatales</taxon>
        <taxon>Lineolataceae</taxon>
        <taxon>Lineolata</taxon>
    </lineage>
</organism>
<dbReference type="InterPro" id="IPR005511">
    <property type="entry name" value="SMP-30"/>
</dbReference>
<name>A0A6A6NR98_9PEZI</name>
<dbReference type="PANTHER" id="PTHR10907">
    <property type="entry name" value="REGUCALCIN"/>
    <property type="match status" value="1"/>
</dbReference>
<reference evidence="5" key="1">
    <citation type="journal article" date="2020" name="Stud. Mycol.">
        <title>101 Dothideomycetes genomes: a test case for predicting lifestyles and emergence of pathogens.</title>
        <authorList>
            <person name="Haridas S."/>
            <person name="Albert R."/>
            <person name="Binder M."/>
            <person name="Bloem J."/>
            <person name="Labutti K."/>
            <person name="Salamov A."/>
            <person name="Andreopoulos B."/>
            <person name="Baker S."/>
            <person name="Barry K."/>
            <person name="Bills G."/>
            <person name="Bluhm B."/>
            <person name="Cannon C."/>
            <person name="Castanera R."/>
            <person name="Culley D."/>
            <person name="Daum C."/>
            <person name="Ezra D."/>
            <person name="Gonzalez J."/>
            <person name="Henrissat B."/>
            <person name="Kuo A."/>
            <person name="Liang C."/>
            <person name="Lipzen A."/>
            <person name="Lutzoni F."/>
            <person name="Magnuson J."/>
            <person name="Mondo S."/>
            <person name="Nolan M."/>
            <person name="Ohm R."/>
            <person name="Pangilinan J."/>
            <person name="Park H.-J."/>
            <person name="Ramirez L."/>
            <person name="Alfaro M."/>
            <person name="Sun H."/>
            <person name="Tritt A."/>
            <person name="Yoshinaga Y."/>
            <person name="Zwiers L.-H."/>
            <person name="Turgeon B."/>
            <person name="Goodwin S."/>
            <person name="Spatafora J."/>
            <person name="Crous P."/>
            <person name="Grigoriev I."/>
        </authorList>
    </citation>
    <scope>NUCLEOTIDE SEQUENCE</scope>
    <source>
        <strain evidence="5">ATCC 16933</strain>
    </source>
</reference>
<dbReference type="AlphaFoldDB" id="A0A6A6NR98"/>
<gene>
    <name evidence="5" type="ORF">BDY21DRAFT_400268</name>
</gene>
<dbReference type="Proteomes" id="UP000799766">
    <property type="component" value="Unassembled WGS sequence"/>
</dbReference>
<feature type="binding site" evidence="3">
    <location>
        <position position="217"/>
    </location>
    <ligand>
        <name>a divalent metal cation</name>
        <dbReference type="ChEBI" id="CHEBI:60240"/>
    </ligand>
</feature>
<dbReference type="Pfam" id="PF08450">
    <property type="entry name" value="SGL"/>
    <property type="match status" value="1"/>
</dbReference>
<keyword evidence="6" id="KW-1185">Reference proteome</keyword>
<protein>
    <recommendedName>
        <fullName evidence="4">SMP-30/Gluconolactonase/LRE-like region domain-containing protein</fullName>
    </recommendedName>
</protein>
<dbReference type="EMBL" id="MU001692">
    <property type="protein sequence ID" value="KAF2454295.1"/>
    <property type="molecule type" value="Genomic_DNA"/>
</dbReference>
<feature type="binding site" evidence="3">
    <location>
        <position position="21"/>
    </location>
    <ligand>
        <name>a divalent metal cation</name>
        <dbReference type="ChEBI" id="CHEBI:60240"/>
    </ligand>
</feature>
<feature type="domain" description="SMP-30/Gluconolactonase/LRE-like region" evidence="4">
    <location>
        <begin position="19"/>
        <end position="272"/>
    </location>
</feature>
<dbReference type="OrthoDB" id="423498at2759"/>
<dbReference type="SUPFAM" id="SSF63829">
    <property type="entry name" value="Calcium-dependent phosphotriesterase"/>
    <property type="match status" value="1"/>
</dbReference>
<feature type="binding site" evidence="3">
    <location>
        <position position="119"/>
    </location>
    <ligand>
        <name>substrate</name>
    </ligand>
</feature>